<accession>A0A086PN64</accession>
<comment type="caution">
    <text evidence="1">The sequence shown here is derived from an EMBL/GenBank/DDBJ whole genome shotgun (WGS) entry which is preliminary data.</text>
</comment>
<sequence>MLIICAVDTTWRVSSFSSMVKLLIFRCRLSPNLSAIVPLGYRALRRTQFKFSCSRSKPYILCHLLHPFTGQCNGVASHVRATPSVSRYTAPLHRWLTRTR</sequence>
<reference evidence="1 2" key="2">
    <citation type="journal article" date="2015" name="Eukaryot. Cell">
        <title>Genetic mapping reveals that sinefungin resistance in Toxoplasma gondii is controlled by a putative amino acid transporter locus that can be used as a negative selectable marker.</title>
        <authorList>
            <person name="Behnke M.S."/>
            <person name="Khan A."/>
            <person name="Sibley L.D."/>
        </authorList>
    </citation>
    <scope>NUCLEOTIDE SEQUENCE [LARGE SCALE GENOMIC DNA]</scope>
    <source>
        <strain evidence="1 2">VAND</strain>
    </source>
</reference>
<evidence type="ECO:0000313" key="1">
    <source>
        <dbReference type="EMBL" id="KFH01796.1"/>
    </source>
</evidence>
<dbReference type="Proteomes" id="UP000028840">
    <property type="component" value="Unassembled WGS sequence"/>
</dbReference>
<reference evidence="1 2" key="1">
    <citation type="submission" date="2014-08" db="EMBL/GenBank/DDBJ databases">
        <authorList>
            <person name="Sibley D."/>
            <person name="Venepally P."/>
            <person name="Karamycheva S."/>
            <person name="Hadjithomas M."/>
            <person name="Khan A."/>
            <person name="Brunk B."/>
            <person name="Roos D."/>
            <person name="Caler E."/>
            <person name="Lorenzi H."/>
        </authorList>
    </citation>
    <scope>NUCLEOTIDE SEQUENCE [LARGE SCALE GENOMIC DNA]</scope>
    <source>
        <strain evidence="1 2">VAND</strain>
    </source>
</reference>
<gene>
    <name evidence="1" type="ORF">TGVAND_266675</name>
</gene>
<organism evidence="1 2">
    <name type="scientific">Toxoplasma gondii VAND</name>
    <dbReference type="NCBI Taxonomy" id="933077"/>
    <lineage>
        <taxon>Eukaryota</taxon>
        <taxon>Sar</taxon>
        <taxon>Alveolata</taxon>
        <taxon>Apicomplexa</taxon>
        <taxon>Conoidasida</taxon>
        <taxon>Coccidia</taxon>
        <taxon>Eucoccidiorida</taxon>
        <taxon>Eimeriorina</taxon>
        <taxon>Sarcocystidae</taxon>
        <taxon>Toxoplasma</taxon>
    </lineage>
</organism>
<dbReference type="VEuPathDB" id="ToxoDB:TGVAND_266675"/>
<dbReference type="EMBL" id="AEYJ02001470">
    <property type="protein sequence ID" value="KFH01796.1"/>
    <property type="molecule type" value="Genomic_DNA"/>
</dbReference>
<protein>
    <submittedName>
        <fullName evidence="1">Uncharacterized protein</fullName>
    </submittedName>
</protein>
<dbReference type="AlphaFoldDB" id="A0A086PN64"/>
<evidence type="ECO:0000313" key="2">
    <source>
        <dbReference type="Proteomes" id="UP000028840"/>
    </source>
</evidence>
<name>A0A086PN64_TOXGO</name>
<proteinExistence type="predicted"/>